<gene>
    <name evidence="5" type="ORF">GJ689_07930</name>
</gene>
<dbReference type="AlphaFoldDB" id="A0A9X4XJ86"/>
<feature type="coiled-coil region" evidence="3">
    <location>
        <begin position="44"/>
        <end position="71"/>
    </location>
</feature>
<dbReference type="CDD" id="cd01949">
    <property type="entry name" value="GGDEF"/>
    <property type="match status" value="1"/>
</dbReference>
<dbReference type="InterPro" id="IPR000160">
    <property type="entry name" value="GGDEF_dom"/>
</dbReference>
<feature type="domain" description="GGDEF" evidence="4">
    <location>
        <begin position="280"/>
        <end position="413"/>
    </location>
</feature>
<evidence type="ECO:0000256" key="1">
    <source>
        <dbReference type="ARBA" id="ARBA00012528"/>
    </source>
</evidence>
<dbReference type="SMART" id="SM00065">
    <property type="entry name" value="GAF"/>
    <property type="match status" value="1"/>
</dbReference>
<dbReference type="Gene3D" id="3.30.70.270">
    <property type="match status" value="1"/>
</dbReference>
<protein>
    <recommendedName>
        <fullName evidence="1">diguanylate cyclase</fullName>
        <ecNumber evidence="1">2.7.7.65</ecNumber>
    </recommendedName>
</protein>
<dbReference type="InterPro" id="IPR043128">
    <property type="entry name" value="Rev_trsase/Diguanyl_cyclase"/>
</dbReference>
<dbReference type="InterPro" id="IPR029787">
    <property type="entry name" value="Nucleotide_cyclase"/>
</dbReference>
<dbReference type="EC" id="2.7.7.65" evidence="1"/>
<dbReference type="Pfam" id="PF00990">
    <property type="entry name" value="GGDEF"/>
    <property type="match status" value="1"/>
</dbReference>
<dbReference type="SMART" id="SM00267">
    <property type="entry name" value="GGDEF"/>
    <property type="match status" value="1"/>
</dbReference>
<name>A0A9X4XJ86_9BRAD</name>
<organism evidence="5 6">
    <name type="scientific">Rhodoplanes serenus</name>
    <dbReference type="NCBI Taxonomy" id="200615"/>
    <lineage>
        <taxon>Bacteria</taxon>
        <taxon>Pseudomonadati</taxon>
        <taxon>Pseudomonadota</taxon>
        <taxon>Alphaproteobacteria</taxon>
        <taxon>Hyphomicrobiales</taxon>
        <taxon>Nitrobacteraceae</taxon>
        <taxon>Rhodoplanes</taxon>
    </lineage>
</organism>
<dbReference type="Proteomes" id="UP000438991">
    <property type="component" value="Unassembled WGS sequence"/>
</dbReference>
<dbReference type="SUPFAM" id="SSF55073">
    <property type="entry name" value="Nucleotide cyclase"/>
    <property type="match status" value="1"/>
</dbReference>
<dbReference type="InterPro" id="IPR050469">
    <property type="entry name" value="Diguanylate_Cyclase"/>
</dbReference>
<evidence type="ECO:0000259" key="4">
    <source>
        <dbReference type="PROSITE" id="PS50887"/>
    </source>
</evidence>
<evidence type="ECO:0000256" key="2">
    <source>
        <dbReference type="ARBA" id="ARBA00034247"/>
    </source>
</evidence>
<keyword evidence="3" id="KW-0175">Coiled coil</keyword>
<dbReference type="GO" id="GO:0052621">
    <property type="term" value="F:diguanylate cyclase activity"/>
    <property type="evidence" value="ECO:0007669"/>
    <property type="project" value="UniProtKB-EC"/>
</dbReference>
<sequence>MSMSAETVLEPPVESRAAAYAAWVRELRSGKPVPKLESDAIDPLSVLARELELLAEQIARREREVEQLFDLVHRLEEGVLLDDVLDRIFERFGEVIPYHRIGCAFVTPEGTHLSAFWARSLLGPMRISAGYAQPLAGSSLGAVLASGEPRIINDLEAHLAENPHSDSTRRIVEEGGRSSLTCPLIVGRRPIGVLFFTSRDRGAYHDLHRTTFRQIAAQVSLVIEKSRLYEEMLDHNRRLQEERRCLSEAAAHDPLTGALNRGAIMSAVEQVVRAAAATRQPFGLVMVDIDHFKRVNDEHGHAAGDAVLIEFTRRMASALREGDLVGRYGGEEFLLLLRPLAADALGTTMERLRAMVAERPFDLRGEPWRVTASFGAIVGPVGGATAADLVARADQALYVAKRSGRNRVEIAAPAG</sequence>
<dbReference type="PANTHER" id="PTHR45138:SF9">
    <property type="entry name" value="DIGUANYLATE CYCLASE DGCM-RELATED"/>
    <property type="match status" value="1"/>
</dbReference>
<accession>A0A9X4XJ86</accession>
<reference evidence="5 6" key="1">
    <citation type="submission" date="2019-11" db="EMBL/GenBank/DDBJ databases">
        <title>Whole-genome sequence of Rhodoplanes serenus DSM 18633, type strain.</title>
        <authorList>
            <person name="Kyndt J.A."/>
            <person name="Meyer T.E."/>
        </authorList>
    </citation>
    <scope>NUCLEOTIDE SEQUENCE [LARGE SCALE GENOMIC DNA]</scope>
    <source>
        <strain evidence="5 6">DSM 18633</strain>
    </source>
</reference>
<dbReference type="PANTHER" id="PTHR45138">
    <property type="entry name" value="REGULATORY COMPONENTS OF SENSORY TRANSDUCTION SYSTEM"/>
    <property type="match status" value="1"/>
</dbReference>
<dbReference type="InterPro" id="IPR003018">
    <property type="entry name" value="GAF"/>
</dbReference>
<evidence type="ECO:0000313" key="6">
    <source>
        <dbReference type="Proteomes" id="UP000438991"/>
    </source>
</evidence>
<proteinExistence type="predicted"/>
<evidence type="ECO:0000256" key="3">
    <source>
        <dbReference type="SAM" id="Coils"/>
    </source>
</evidence>
<evidence type="ECO:0000313" key="5">
    <source>
        <dbReference type="EMBL" id="MTW16135.1"/>
    </source>
</evidence>
<dbReference type="InterPro" id="IPR029016">
    <property type="entry name" value="GAF-like_dom_sf"/>
</dbReference>
<dbReference type="NCBIfam" id="TIGR00254">
    <property type="entry name" value="GGDEF"/>
    <property type="match status" value="1"/>
</dbReference>
<dbReference type="PROSITE" id="PS50887">
    <property type="entry name" value="GGDEF"/>
    <property type="match status" value="1"/>
</dbReference>
<dbReference type="FunFam" id="3.30.70.270:FF:000001">
    <property type="entry name" value="Diguanylate cyclase domain protein"/>
    <property type="match status" value="1"/>
</dbReference>
<dbReference type="SUPFAM" id="SSF55781">
    <property type="entry name" value="GAF domain-like"/>
    <property type="match status" value="1"/>
</dbReference>
<dbReference type="Gene3D" id="3.30.450.40">
    <property type="match status" value="1"/>
</dbReference>
<comment type="caution">
    <text evidence="5">The sequence shown here is derived from an EMBL/GenBank/DDBJ whole genome shotgun (WGS) entry which is preliminary data.</text>
</comment>
<dbReference type="Pfam" id="PF13185">
    <property type="entry name" value="GAF_2"/>
    <property type="match status" value="1"/>
</dbReference>
<dbReference type="EMBL" id="WNKV01000005">
    <property type="protein sequence ID" value="MTW16135.1"/>
    <property type="molecule type" value="Genomic_DNA"/>
</dbReference>
<comment type="catalytic activity">
    <reaction evidence="2">
        <text>2 GTP = 3',3'-c-di-GMP + 2 diphosphate</text>
        <dbReference type="Rhea" id="RHEA:24898"/>
        <dbReference type="ChEBI" id="CHEBI:33019"/>
        <dbReference type="ChEBI" id="CHEBI:37565"/>
        <dbReference type="ChEBI" id="CHEBI:58805"/>
        <dbReference type="EC" id="2.7.7.65"/>
    </reaction>
</comment>